<evidence type="ECO:0000313" key="3">
    <source>
        <dbReference type="EMBL" id="KKL53269.1"/>
    </source>
</evidence>
<feature type="coiled-coil region" evidence="1">
    <location>
        <begin position="44"/>
        <end position="71"/>
    </location>
</feature>
<evidence type="ECO:0008006" key="4">
    <source>
        <dbReference type="Google" id="ProtNLM"/>
    </source>
</evidence>
<name>A0A0F9CVI2_9ZZZZ</name>
<keyword evidence="2" id="KW-0812">Transmembrane</keyword>
<proteinExistence type="predicted"/>
<protein>
    <recommendedName>
        <fullName evidence="4">RND efflux pump membrane fusion protein barrel-sandwich domain-containing protein</fullName>
    </recommendedName>
</protein>
<keyword evidence="2" id="KW-1133">Transmembrane helix</keyword>
<dbReference type="AlphaFoldDB" id="A0A0F9CVI2"/>
<sequence length="191" mass="21148">MKPDLVRYLIIGGILALVALAANRCYDINADEWERRVLVIQKQVEFQKDLAKTAEQRADKAEAEAAALASEAQTQEIIIRERIDSVFVQTPVELRDHPAIVKRDEIIAELIVESSTWKSAYEAQLVASVNLRVANSELHTALDSTLAVLEDRPTKKPWWIPSLGFGPFVGVCTEPKPCAGVGVTVSWSLKV</sequence>
<evidence type="ECO:0000256" key="1">
    <source>
        <dbReference type="SAM" id="Coils"/>
    </source>
</evidence>
<feature type="transmembrane region" description="Helical" evidence="2">
    <location>
        <begin position="6"/>
        <end position="26"/>
    </location>
</feature>
<gene>
    <name evidence="3" type="ORF">LCGC14_2277120</name>
</gene>
<keyword evidence="1" id="KW-0175">Coiled coil</keyword>
<evidence type="ECO:0000256" key="2">
    <source>
        <dbReference type="SAM" id="Phobius"/>
    </source>
</evidence>
<reference evidence="3" key="1">
    <citation type="journal article" date="2015" name="Nature">
        <title>Complex archaea that bridge the gap between prokaryotes and eukaryotes.</title>
        <authorList>
            <person name="Spang A."/>
            <person name="Saw J.H."/>
            <person name="Jorgensen S.L."/>
            <person name="Zaremba-Niedzwiedzka K."/>
            <person name="Martijn J."/>
            <person name="Lind A.E."/>
            <person name="van Eijk R."/>
            <person name="Schleper C."/>
            <person name="Guy L."/>
            <person name="Ettema T.J."/>
        </authorList>
    </citation>
    <scope>NUCLEOTIDE SEQUENCE</scope>
</reference>
<keyword evidence="2" id="KW-0472">Membrane</keyword>
<organism evidence="3">
    <name type="scientific">marine sediment metagenome</name>
    <dbReference type="NCBI Taxonomy" id="412755"/>
    <lineage>
        <taxon>unclassified sequences</taxon>
        <taxon>metagenomes</taxon>
        <taxon>ecological metagenomes</taxon>
    </lineage>
</organism>
<comment type="caution">
    <text evidence="3">The sequence shown here is derived from an EMBL/GenBank/DDBJ whole genome shotgun (WGS) entry which is preliminary data.</text>
</comment>
<dbReference type="EMBL" id="LAZR01031607">
    <property type="protein sequence ID" value="KKL53269.1"/>
    <property type="molecule type" value="Genomic_DNA"/>
</dbReference>
<accession>A0A0F9CVI2</accession>